<gene>
    <name evidence="1" type="ORF">HK103_003766</name>
</gene>
<keyword evidence="2" id="KW-1185">Reference proteome</keyword>
<evidence type="ECO:0000313" key="1">
    <source>
        <dbReference type="EMBL" id="KAJ3258285.1"/>
    </source>
</evidence>
<accession>A0AAD5UKE2</accession>
<name>A0AAD5UKE2_9FUNG</name>
<comment type="caution">
    <text evidence="1">The sequence shown here is derived from an EMBL/GenBank/DDBJ whole genome shotgun (WGS) entry which is preliminary data.</text>
</comment>
<dbReference type="Proteomes" id="UP001210925">
    <property type="component" value="Unassembled WGS sequence"/>
</dbReference>
<dbReference type="AlphaFoldDB" id="A0AAD5UKE2"/>
<protein>
    <submittedName>
        <fullName evidence="1">Uncharacterized protein</fullName>
    </submittedName>
</protein>
<sequence>MSVTDVIATCFPACALMAPTDSTTISVNYNPTSTIVQAPHLSTFTLNVTDTKNSMNSKAKTFDWPLTTPYTKQQNVTFVPSQWVNASSLAVRLQWKELNFDNTIAKIGDTTAFYIEVSNSPQITSTTAAASPTGSNVQIIGSGNGNSNSAVKVGYNLLLLVPFLVQ</sequence>
<organism evidence="1 2">
    <name type="scientific">Boothiomyces macroporosus</name>
    <dbReference type="NCBI Taxonomy" id="261099"/>
    <lineage>
        <taxon>Eukaryota</taxon>
        <taxon>Fungi</taxon>
        <taxon>Fungi incertae sedis</taxon>
        <taxon>Chytridiomycota</taxon>
        <taxon>Chytridiomycota incertae sedis</taxon>
        <taxon>Chytridiomycetes</taxon>
        <taxon>Rhizophydiales</taxon>
        <taxon>Terramycetaceae</taxon>
        <taxon>Boothiomyces</taxon>
    </lineage>
</organism>
<evidence type="ECO:0000313" key="2">
    <source>
        <dbReference type="Proteomes" id="UP001210925"/>
    </source>
</evidence>
<dbReference type="EMBL" id="JADGKB010000029">
    <property type="protein sequence ID" value="KAJ3258285.1"/>
    <property type="molecule type" value="Genomic_DNA"/>
</dbReference>
<proteinExistence type="predicted"/>
<reference evidence="1" key="1">
    <citation type="submission" date="2020-05" db="EMBL/GenBank/DDBJ databases">
        <title>Phylogenomic resolution of chytrid fungi.</title>
        <authorList>
            <person name="Stajich J.E."/>
            <person name="Amses K."/>
            <person name="Simmons R."/>
            <person name="Seto K."/>
            <person name="Myers J."/>
            <person name="Bonds A."/>
            <person name="Quandt C.A."/>
            <person name="Barry K."/>
            <person name="Liu P."/>
            <person name="Grigoriev I."/>
            <person name="Longcore J.E."/>
            <person name="James T.Y."/>
        </authorList>
    </citation>
    <scope>NUCLEOTIDE SEQUENCE</scope>
    <source>
        <strain evidence="1">PLAUS21</strain>
    </source>
</reference>